<evidence type="ECO:0000313" key="1">
    <source>
        <dbReference type="EMBL" id="QHT39029.1"/>
    </source>
</evidence>
<protein>
    <submittedName>
        <fullName evidence="1">Uncharacterized protein</fullName>
    </submittedName>
</protein>
<accession>A0A6C0FEW4</accession>
<proteinExistence type="predicted"/>
<sequence>MEMNTFSEKFNELWKQSLIVEENTEIKNQIGDLINLAKEKDSLIFLGENHAYEPLKIIPISFDGEKEYIIMHNEKLLIYRDPSFKFIKGKIELSRNRIVVWPMKAAQWLLGGTEHQVEFVKKYSKDIGIENSLIKT</sequence>
<dbReference type="AlphaFoldDB" id="A0A6C0FEW4"/>
<organism evidence="1">
    <name type="scientific">viral metagenome</name>
    <dbReference type="NCBI Taxonomy" id="1070528"/>
    <lineage>
        <taxon>unclassified sequences</taxon>
        <taxon>metagenomes</taxon>
        <taxon>organismal metagenomes</taxon>
    </lineage>
</organism>
<dbReference type="EMBL" id="MN738838">
    <property type="protein sequence ID" value="QHT39029.1"/>
    <property type="molecule type" value="Genomic_DNA"/>
</dbReference>
<reference evidence="1" key="1">
    <citation type="journal article" date="2020" name="Nature">
        <title>Giant virus diversity and host interactions through global metagenomics.</title>
        <authorList>
            <person name="Schulz F."/>
            <person name="Roux S."/>
            <person name="Paez-Espino D."/>
            <person name="Jungbluth S."/>
            <person name="Walsh D.A."/>
            <person name="Denef V.J."/>
            <person name="McMahon K.D."/>
            <person name="Konstantinidis K.T."/>
            <person name="Eloe-Fadrosh E.A."/>
            <person name="Kyrpides N.C."/>
            <person name="Woyke T."/>
        </authorList>
    </citation>
    <scope>NUCLEOTIDE SEQUENCE</scope>
    <source>
        <strain evidence="1">GVMAG-S-ERX556126-94</strain>
    </source>
</reference>
<name>A0A6C0FEW4_9ZZZZ</name>